<evidence type="ECO:0000313" key="2">
    <source>
        <dbReference type="Proteomes" id="UP001164250"/>
    </source>
</evidence>
<proteinExistence type="predicted"/>
<comment type="caution">
    <text evidence="1">The sequence shown here is derived from an EMBL/GenBank/DDBJ whole genome shotgun (WGS) entry which is preliminary data.</text>
</comment>
<gene>
    <name evidence="1" type="ORF">Patl1_02178</name>
</gene>
<dbReference type="EMBL" id="CM047897">
    <property type="protein sequence ID" value="KAJ0112947.1"/>
    <property type="molecule type" value="Genomic_DNA"/>
</dbReference>
<name>A0ACC1CBR5_9ROSI</name>
<reference evidence="2" key="1">
    <citation type="journal article" date="2023" name="G3 (Bethesda)">
        <title>Genome assembly and association tests identify interacting loci associated with vigor, precocity, and sex in interspecific pistachio rootstocks.</title>
        <authorList>
            <person name="Palmer W."/>
            <person name="Jacygrad E."/>
            <person name="Sagayaradj S."/>
            <person name="Cavanaugh K."/>
            <person name="Han R."/>
            <person name="Bertier L."/>
            <person name="Beede B."/>
            <person name="Kafkas S."/>
            <person name="Golino D."/>
            <person name="Preece J."/>
            <person name="Michelmore R."/>
        </authorList>
    </citation>
    <scope>NUCLEOTIDE SEQUENCE [LARGE SCALE GENOMIC DNA]</scope>
</reference>
<keyword evidence="2" id="KW-1185">Reference proteome</keyword>
<protein>
    <submittedName>
        <fullName evidence="1">Uncharacterized protein</fullName>
    </submittedName>
</protein>
<accession>A0ACC1CBR5</accession>
<dbReference type="Proteomes" id="UP001164250">
    <property type="component" value="Chromosome 1"/>
</dbReference>
<sequence>MKDVNETLLTDQSLKPRRPKSREVSSRFLSPSSTPSRDMGIPSSNQVLSPLRSVKPSTPPDARKHRSLDQDSAGGFIRGLWPSSTTTSQSSNKNIGTLAEHLGNERLRDYLDRKTDEKSSYSSVFSLSRQRSCSEFSRFENEKEKEKGSAKENHRPLLGGSMRYTGKLKFPGKSSSSSSSSNSLSNNSGIVPGRMSVDENAMYRKSHRRSDPLMDNLESESECSDICSTTDISSPGMAKGSSHSRKSGRDVSSKYLQDGPNRPRRLNSDSNILNPVSLDSSPRLKKFTIKNAIKRANSLAGYGSATSQWALSPGRSGSPPMSVESKQRPMSFSSLKPPSSPSRAKGVEKLLNMGGDMPNARADAVKEKMTNQVENNLLCAWDTITKLGHSVLHKKLQLQKEKLEMKLDFILMSQIKPLESWGDMERQHLSAVSMMKECLHSVVCKIPLTEGAKVDPQSASIAIRHALDLTASIKSILSNFLPSAGKTITLLSELADTIVQEKLLMEECLELSRSIALLEMEERSLKCYIIQLKSCQQLQQQQQEEEEEEEEEEIPS</sequence>
<evidence type="ECO:0000313" key="1">
    <source>
        <dbReference type="EMBL" id="KAJ0112947.1"/>
    </source>
</evidence>
<organism evidence="1 2">
    <name type="scientific">Pistacia atlantica</name>
    <dbReference type="NCBI Taxonomy" id="434234"/>
    <lineage>
        <taxon>Eukaryota</taxon>
        <taxon>Viridiplantae</taxon>
        <taxon>Streptophyta</taxon>
        <taxon>Embryophyta</taxon>
        <taxon>Tracheophyta</taxon>
        <taxon>Spermatophyta</taxon>
        <taxon>Magnoliopsida</taxon>
        <taxon>eudicotyledons</taxon>
        <taxon>Gunneridae</taxon>
        <taxon>Pentapetalae</taxon>
        <taxon>rosids</taxon>
        <taxon>malvids</taxon>
        <taxon>Sapindales</taxon>
        <taxon>Anacardiaceae</taxon>
        <taxon>Pistacia</taxon>
    </lineage>
</organism>